<accession>A0A927QYR1</accession>
<evidence type="ECO:0000259" key="1">
    <source>
        <dbReference type="SMART" id="SM00923"/>
    </source>
</evidence>
<sequence length="66" mass="7610">MEPHEEFFRVVVDDEGRYTIWPLDLALLAGWRAGGFHGDHELCLAYLARLRATRTDPRDGTHITML</sequence>
<organism evidence="2 3">
    <name type="scientific">Plantactinospora soyae</name>
    <dbReference type="NCBI Taxonomy" id="1544732"/>
    <lineage>
        <taxon>Bacteria</taxon>
        <taxon>Bacillati</taxon>
        <taxon>Actinomycetota</taxon>
        <taxon>Actinomycetes</taxon>
        <taxon>Micromonosporales</taxon>
        <taxon>Micromonosporaceae</taxon>
        <taxon>Plantactinospora</taxon>
    </lineage>
</organism>
<dbReference type="AlphaFoldDB" id="A0A927QYR1"/>
<proteinExistence type="predicted"/>
<evidence type="ECO:0000313" key="2">
    <source>
        <dbReference type="EMBL" id="MBE1489510.1"/>
    </source>
</evidence>
<dbReference type="InterPro" id="IPR005153">
    <property type="entry name" value="MbtH-like_dom"/>
</dbReference>
<dbReference type="Pfam" id="PF03621">
    <property type="entry name" value="MbtH"/>
    <property type="match status" value="1"/>
</dbReference>
<dbReference type="RefSeq" id="WP_318783398.1">
    <property type="nucleotide sequence ID" value="NZ_JADBEB010000001.1"/>
</dbReference>
<feature type="domain" description="MbtH-like" evidence="1">
    <location>
        <begin position="3"/>
        <end position="49"/>
    </location>
</feature>
<gene>
    <name evidence="2" type="ORF">H4W31_005148</name>
</gene>
<reference evidence="2" key="1">
    <citation type="submission" date="2020-10" db="EMBL/GenBank/DDBJ databases">
        <title>Sequencing the genomes of 1000 actinobacteria strains.</title>
        <authorList>
            <person name="Klenk H.-P."/>
        </authorList>
    </citation>
    <scope>NUCLEOTIDE SEQUENCE</scope>
    <source>
        <strain evidence="2">DSM 46832</strain>
    </source>
</reference>
<dbReference type="SMART" id="SM00923">
    <property type="entry name" value="MbtH"/>
    <property type="match status" value="1"/>
</dbReference>
<protein>
    <submittedName>
        <fullName evidence="2">MbtH protein</fullName>
    </submittedName>
</protein>
<dbReference type="Gene3D" id="3.90.820.10">
    <property type="entry name" value="Structural Genomics, Unknown Function 30-nov-00 1gh9 Mol_id"/>
    <property type="match status" value="1"/>
</dbReference>
<dbReference type="InterPro" id="IPR038020">
    <property type="entry name" value="MbtH-like_sf"/>
</dbReference>
<evidence type="ECO:0000313" key="3">
    <source>
        <dbReference type="Proteomes" id="UP000649753"/>
    </source>
</evidence>
<dbReference type="SUPFAM" id="SSF160582">
    <property type="entry name" value="MbtH-like"/>
    <property type="match status" value="1"/>
</dbReference>
<name>A0A927QYR1_9ACTN</name>
<dbReference type="Proteomes" id="UP000649753">
    <property type="component" value="Unassembled WGS sequence"/>
</dbReference>
<keyword evidence="3" id="KW-1185">Reference proteome</keyword>
<dbReference type="EMBL" id="JADBEB010000001">
    <property type="protein sequence ID" value="MBE1489510.1"/>
    <property type="molecule type" value="Genomic_DNA"/>
</dbReference>
<comment type="caution">
    <text evidence="2">The sequence shown here is derived from an EMBL/GenBank/DDBJ whole genome shotgun (WGS) entry which is preliminary data.</text>
</comment>